<gene>
    <name evidence="6" type="ORF">HYPDE_22583</name>
</gene>
<evidence type="ECO:0000256" key="2">
    <source>
        <dbReference type="ARBA" id="ARBA00023008"/>
    </source>
</evidence>
<dbReference type="InterPro" id="IPR036249">
    <property type="entry name" value="Thioredoxin-like_sf"/>
</dbReference>
<dbReference type="HOGENOM" id="CLU_050131_3_1_5"/>
<feature type="binding site" evidence="3">
    <location>
        <position position="81"/>
    </location>
    <ligand>
        <name>Cu cation</name>
        <dbReference type="ChEBI" id="CHEBI:23378"/>
    </ligand>
</feature>
<sequence>MNRAMVGMALGGLLIGAAFGALALRTTGTTDDGRTAVVSGKALVGGPFSLIDQTGKRVTDQDFRGKDMLVFFGFTNCPDICPAGLQVMSAALDRLGKRADDIVPLFITLDPERDTPEKMAEYVKNFSPRLVGLTGSASDIAAAAKAYRVFYQKVPDEKNPKNYSVDHSAIFYLMGKDGSLLAPIPHTNDPAQLALSIDKALG</sequence>
<keyword evidence="7" id="KW-1185">Reference proteome</keyword>
<dbReference type="GO" id="GO:0046872">
    <property type="term" value="F:metal ion binding"/>
    <property type="evidence" value="ECO:0007669"/>
    <property type="project" value="UniProtKB-KW"/>
</dbReference>
<dbReference type="CDD" id="cd02968">
    <property type="entry name" value="SCO"/>
    <property type="match status" value="1"/>
</dbReference>
<feature type="disulfide bond" description="Redox-active" evidence="4">
    <location>
        <begin position="77"/>
        <end position="81"/>
    </location>
</feature>
<dbReference type="AlphaFoldDB" id="N0AZW3"/>
<evidence type="ECO:0000256" key="4">
    <source>
        <dbReference type="PIRSR" id="PIRSR603782-2"/>
    </source>
</evidence>
<dbReference type="Proteomes" id="UP000005952">
    <property type="component" value="Chromosome"/>
</dbReference>
<organism evidence="6 7">
    <name type="scientific">Hyphomicrobium denitrificans 1NES1</name>
    <dbReference type="NCBI Taxonomy" id="670307"/>
    <lineage>
        <taxon>Bacteria</taxon>
        <taxon>Pseudomonadati</taxon>
        <taxon>Pseudomonadota</taxon>
        <taxon>Alphaproteobacteria</taxon>
        <taxon>Hyphomicrobiales</taxon>
        <taxon>Hyphomicrobiaceae</taxon>
        <taxon>Hyphomicrobium</taxon>
    </lineage>
</organism>
<keyword evidence="2 3" id="KW-0186">Copper</keyword>
<feature type="signal peptide" evidence="5">
    <location>
        <begin position="1"/>
        <end position="23"/>
    </location>
</feature>
<proteinExistence type="inferred from homology"/>
<evidence type="ECO:0000313" key="6">
    <source>
        <dbReference type="EMBL" id="AGK56203.1"/>
    </source>
</evidence>
<dbReference type="InterPro" id="IPR003782">
    <property type="entry name" value="SCO1/SenC"/>
</dbReference>
<feature type="chain" id="PRO_5004105256" evidence="5">
    <location>
        <begin position="24"/>
        <end position="202"/>
    </location>
</feature>
<name>N0AZW3_9HYPH</name>
<dbReference type="FunFam" id="3.40.30.10:FF:000013">
    <property type="entry name" value="Blast:Protein SCO1 homolog, mitochondrial"/>
    <property type="match status" value="1"/>
</dbReference>
<dbReference type="eggNOG" id="COG1999">
    <property type="taxonomic scope" value="Bacteria"/>
</dbReference>
<keyword evidence="5" id="KW-0732">Signal</keyword>
<dbReference type="OrthoDB" id="9790194at2"/>
<dbReference type="PANTHER" id="PTHR12151:SF25">
    <property type="entry name" value="LINALOOL DEHYDRATASE_ISOMERASE DOMAIN-CONTAINING PROTEIN"/>
    <property type="match status" value="1"/>
</dbReference>
<accession>N0AZW3</accession>
<dbReference type="EMBL" id="CP005587">
    <property type="protein sequence ID" value="AGK56203.1"/>
    <property type="molecule type" value="Genomic_DNA"/>
</dbReference>
<keyword evidence="4" id="KW-1015">Disulfide bond</keyword>
<feature type="binding site" evidence="3">
    <location>
        <position position="77"/>
    </location>
    <ligand>
        <name>Cu cation</name>
        <dbReference type="ChEBI" id="CHEBI:23378"/>
    </ligand>
</feature>
<dbReference type="KEGG" id="hdt:HYPDE_22583"/>
<dbReference type="RefSeq" id="WP_015596241.1">
    <property type="nucleotide sequence ID" value="NC_021172.1"/>
</dbReference>
<dbReference type="SUPFAM" id="SSF52833">
    <property type="entry name" value="Thioredoxin-like"/>
    <property type="match status" value="1"/>
</dbReference>
<keyword evidence="3" id="KW-0479">Metal-binding</keyword>
<comment type="similarity">
    <text evidence="1">Belongs to the SCO1/2 family.</text>
</comment>
<protein>
    <submittedName>
        <fullName evidence="6">Electron transporter SCO1/SenC</fullName>
    </submittedName>
</protein>
<evidence type="ECO:0000256" key="1">
    <source>
        <dbReference type="ARBA" id="ARBA00010996"/>
    </source>
</evidence>
<dbReference type="STRING" id="670307.HYPDE_22583"/>
<evidence type="ECO:0000256" key="5">
    <source>
        <dbReference type="SAM" id="SignalP"/>
    </source>
</evidence>
<feature type="binding site" evidence="3">
    <location>
        <position position="167"/>
    </location>
    <ligand>
        <name>Cu cation</name>
        <dbReference type="ChEBI" id="CHEBI:23378"/>
    </ligand>
</feature>
<dbReference type="Pfam" id="PF02630">
    <property type="entry name" value="SCO1-SenC"/>
    <property type="match status" value="1"/>
</dbReference>
<dbReference type="PANTHER" id="PTHR12151">
    <property type="entry name" value="ELECTRON TRANSPORT PROTIN SCO1/SENC FAMILY MEMBER"/>
    <property type="match status" value="1"/>
</dbReference>
<reference evidence="6 7" key="1">
    <citation type="journal article" date="2013" name="Genome Announc.">
        <title>Genome sequences for three denitrifying bacterial strains isolated from a uranium- and nitrate-contaminated subsurface environment.</title>
        <authorList>
            <person name="Venkatramanan R."/>
            <person name="Prakash O."/>
            <person name="Woyke T."/>
            <person name="Chain P."/>
            <person name="Goodwin L.A."/>
            <person name="Watson D."/>
            <person name="Brooks S."/>
            <person name="Kostka J.E."/>
            <person name="Green S.J."/>
        </authorList>
    </citation>
    <scope>NUCLEOTIDE SEQUENCE [LARGE SCALE GENOMIC DNA]</scope>
    <source>
        <strain evidence="6 7">1NES1</strain>
    </source>
</reference>
<evidence type="ECO:0000313" key="7">
    <source>
        <dbReference type="Proteomes" id="UP000005952"/>
    </source>
</evidence>
<evidence type="ECO:0000256" key="3">
    <source>
        <dbReference type="PIRSR" id="PIRSR603782-1"/>
    </source>
</evidence>
<dbReference type="Gene3D" id="3.40.30.10">
    <property type="entry name" value="Glutaredoxin"/>
    <property type="match status" value="1"/>
</dbReference>